<protein>
    <recommendedName>
        <fullName evidence="3">DUF2336 domain-containing protein</fullName>
    </recommendedName>
</protein>
<dbReference type="AlphaFoldDB" id="F4QS11"/>
<dbReference type="InterPro" id="IPR019285">
    <property type="entry name" value="DUF2336"/>
</dbReference>
<organism evidence="1 2">
    <name type="scientific">Asticcacaulis biprosthecium C19</name>
    <dbReference type="NCBI Taxonomy" id="715226"/>
    <lineage>
        <taxon>Bacteria</taxon>
        <taxon>Pseudomonadati</taxon>
        <taxon>Pseudomonadota</taxon>
        <taxon>Alphaproteobacteria</taxon>
        <taxon>Caulobacterales</taxon>
        <taxon>Caulobacteraceae</taxon>
        <taxon>Asticcacaulis</taxon>
    </lineage>
</organism>
<name>F4QS11_9CAUL</name>
<dbReference type="EMBL" id="GL883080">
    <property type="protein sequence ID" value="EGF89531.1"/>
    <property type="molecule type" value="Genomic_DNA"/>
</dbReference>
<keyword evidence="2" id="KW-1185">Reference proteome</keyword>
<dbReference type="OrthoDB" id="7171395at2"/>
<proteinExistence type="predicted"/>
<dbReference type="Proteomes" id="UP000006512">
    <property type="component" value="Unassembled WGS sequence"/>
</dbReference>
<dbReference type="STRING" id="715226.ABI_39470"/>
<evidence type="ECO:0000313" key="1">
    <source>
        <dbReference type="EMBL" id="EGF89531.1"/>
    </source>
</evidence>
<accession>F4QS11</accession>
<evidence type="ECO:0008006" key="3">
    <source>
        <dbReference type="Google" id="ProtNLM"/>
    </source>
</evidence>
<dbReference type="RefSeq" id="WP_006274726.1">
    <property type="nucleotide sequence ID" value="NZ_GL883080.1"/>
</dbReference>
<dbReference type="Pfam" id="PF10098">
    <property type="entry name" value="DUF2336"/>
    <property type="match status" value="1"/>
</dbReference>
<dbReference type="eggNOG" id="COG5330">
    <property type="taxonomic scope" value="Bacteria"/>
</dbReference>
<reference evidence="2" key="1">
    <citation type="submission" date="2011-03" db="EMBL/GenBank/DDBJ databases">
        <title>Draft genome sequence of Brevundimonas diminuta.</title>
        <authorList>
            <person name="Brown P.J.B."/>
            <person name="Buechlein A."/>
            <person name="Hemmerich C."/>
            <person name="Brun Y.V."/>
        </authorList>
    </citation>
    <scope>NUCLEOTIDE SEQUENCE [LARGE SCALE GENOMIC DNA]</scope>
    <source>
        <strain evidence="2">C19</strain>
    </source>
</reference>
<dbReference type="HOGENOM" id="CLU_1017985_0_0_5"/>
<sequence>MPALKSVQPIAEPVEPVAAPRPDFHTVRFHTPHCETRAVAHAPEALRNDHDLIVRLCRMPIDLAAPLLRSSLPSLDTPALLALIAATGEAHHLLIAQRPALDWKVVRALQRSGHDSVLVALVRNPAAELDEDDQTRLERLAQERPELRQALSERFRRAVPAADPATWDSHSNLKLLKFMRSGETDGFVREASRRLKLDIDSLNRVLAAGSAVPLALTCCALELDRAVFLHLLSFWQNRHNGEPQLNDRHRPVVLSVFTLPPAEARQKLAARLA</sequence>
<evidence type="ECO:0000313" key="2">
    <source>
        <dbReference type="Proteomes" id="UP000006512"/>
    </source>
</evidence>
<gene>
    <name evidence="1" type="ORF">ABI_39470</name>
</gene>